<dbReference type="InParanoid" id="A0A7M7M367"/>
<dbReference type="EC" id="3.2.1.17" evidence="2"/>
<dbReference type="InterPro" id="IPR008597">
    <property type="entry name" value="Invert_lysozyme"/>
</dbReference>
<dbReference type="Pfam" id="PF05497">
    <property type="entry name" value="Destabilase"/>
    <property type="match status" value="1"/>
</dbReference>
<comment type="catalytic activity">
    <reaction evidence="1">
        <text>Hydrolysis of (1-&gt;4)-beta-linkages between N-acetylmuramic acid and N-acetyl-D-glucosamine residues in a peptidoglycan and between N-acetyl-D-glucosamine residues in chitodextrins.</text>
        <dbReference type="EC" id="3.2.1.17"/>
    </reaction>
</comment>
<keyword evidence="9" id="KW-0732">Signal</keyword>
<feature type="chain" id="PRO_5029523578" description="lysozyme" evidence="9">
    <location>
        <begin position="19"/>
        <end position="148"/>
    </location>
</feature>
<evidence type="ECO:0000256" key="5">
    <source>
        <dbReference type="ARBA" id="ARBA00022801"/>
    </source>
</evidence>
<evidence type="ECO:0000256" key="8">
    <source>
        <dbReference type="PIRSR" id="PIRSR608597-3"/>
    </source>
</evidence>
<evidence type="ECO:0000256" key="3">
    <source>
        <dbReference type="ARBA" id="ARBA00022529"/>
    </source>
</evidence>
<dbReference type="InterPro" id="IPR018247">
    <property type="entry name" value="EF_Hand_1_Ca_BS"/>
</dbReference>
<dbReference type="AlphaFoldDB" id="A0A7M7M367"/>
<dbReference type="FunCoup" id="A0A7M7M367">
    <property type="interactions" value="28"/>
</dbReference>
<evidence type="ECO:0000256" key="4">
    <source>
        <dbReference type="ARBA" id="ARBA00022638"/>
    </source>
</evidence>
<organism evidence="10 11">
    <name type="scientific">Varroa destructor</name>
    <name type="common">Honeybee mite</name>
    <dbReference type="NCBI Taxonomy" id="109461"/>
    <lineage>
        <taxon>Eukaryota</taxon>
        <taxon>Metazoa</taxon>
        <taxon>Ecdysozoa</taxon>
        <taxon>Arthropoda</taxon>
        <taxon>Chelicerata</taxon>
        <taxon>Arachnida</taxon>
        <taxon>Acari</taxon>
        <taxon>Parasitiformes</taxon>
        <taxon>Mesostigmata</taxon>
        <taxon>Gamasina</taxon>
        <taxon>Dermanyssoidea</taxon>
        <taxon>Varroidae</taxon>
        <taxon>Varroa</taxon>
    </lineage>
</organism>
<evidence type="ECO:0000256" key="2">
    <source>
        <dbReference type="ARBA" id="ARBA00012732"/>
    </source>
</evidence>
<proteinExistence type="predicted"/>
<evidence type="ECO:0000256" key="9">
    <source>
        <dbReference type="SAM" id="SignalP"/>
    </source>
</evidence>
<keyword evidence="6 8" id="KW-1015">Disulfide bond</keyword>
<feature type="disulfide bond" evidence="8">
    <location>
        <begin position="25"/>
        <end position="109"/>
    </location>
</feature>
<accession>A0A7M7M367</accession>
<dbReference type="OrthoDB" id="6337871at2759"/>
<dbReference type="GeneID" id="111243285"/>
<keyword evidence="4" id="KW-0081">Bacteriolytic enzyme</keyword>
<evidence type="ECO:0000256" key="1">
    <source>
        <dbReference type="ARBA" id="ARBA00000632"/>
    </source>
</evidence>
<feature type="signal peptide" evidence="9">
    <location>
        <begin position="1"/>
        <end position="18"/>
    </location>
</feature>
<dbReference type="RefSeq" id="XP_022644325.1">
    <property type="nucleotide sequence ID" value="XM_022788590.1"/>
</dbReference>
<sequence length="148" mass="16543">MRTAAALILAALTVGTYSQNSTRDCLDCICQASTKCKLDQGCHNAGPDAYFCGPYTLSYAYWVDAGKPGEANIDHFEKCLKDKKCSELTIVQYMNKWGTDCDGDGRITCYDYARIHKGGRNGCPAKWVDDTDYWTGFTECMELKSKRQ</sequence>
<dbReference type="EnsemblMetazoa" id="XM_022788590">
    <property type="protein sequence ID" value="XP_022644325"/>
    <property type="gene ID" value="LOC111243285"/>
</dbReference>
<dbReference type="GO" id="GO:0042742">
    <property type="term" value="P:defense response to bacterium"/>
    <property type="evidence" value="ECO:0007669"/>
    <property type="project" value="UniProtKB-KW"/>
</dbReference>
<protein>
    <recommendedName>
        <fullName evidence="2">lysozyme</fullName>
        <ecNumber evidence="2">3.2.1.17</ecNumber>
    </recommendedName>
</protein>
<dbReference type="Gene3D" id="1.10.530.10">
    <property type="match status" value="1"/>
</dbReference>
<evidence type="ECO:0000313" key="10">
    <source>
        <dbReference type="EnsemblMetazoa" id="XP_022644325"/>
    </source>
</evidence>
<dbReference type="PANTHER" id="PTHR11195:SF13">
    <property type="entry name" value="INVERTEBRATE-TYPE LYSOZYME 2-RELATED"/>
    <property type="match status" value="1"/>
</dbReference>
<feature type="disulfide bond" evidence="8">
    <location>
        <begin position="42"/>
        <end position="52"/>
    </location>
</feature>
<evidence type="ECO:0000313" key="11">
    <source>
        <dbReference type="Proteomes" id="UP000594260"/>
    </source>
</evidence>
<keyword evidence="11" id="KW-1185">Reference proteome</keyword>
<evidence type="ECO:0000256" key="7">
    <source>
        <dbReference type="ARBA" id="ARBA00023295"/>
    </source>
</evidence>
<dbReference type="CDD" id="cd16890">
    <property type="entry name" value="lyz_i"/>
    <property type="match status" value="1"/>
</dbReference>
<dbReference type="Proteomes" id="UP000594260">
    <property type="component" value="Unplaced"/>
</dbReference>
<dbReference type="OMA" id="VKYGQDC"/>
<dbReference type="PANTHER" id="PTHR11195">
    <property type="entry name" value="DESTABILASE-RELATED"/>
    <property type="match status" value="1"/>
</dbReference>
<keyword evidence="5" id="KW-0378">Hydrolase</keyword>
<evidence type="ECO:0000256" key="6">
    <source>
        <dbReference type="ARBA" id="ARBA00023157"/>
    </source>
</evidence>
<reference evidence="10" key="1">
    <citation type="submission" date="2021-01" db="UniProtKB">
        <authorList>
            <consortium name="EnsemblMetazoa"/>
        </authorList>
    </citation>
    <scope>IDENTIFICATION</scope>
</reference>
<name>A0A7M7M367_VARDE</name>
<dbReference type="PROSITE" id="PS00018">
    <property type="entry name" value="EF_HAND_1"/>
    <property type="match status" value="1"/>
</dbReference>
<keyword evidence="3" id="KW-0929">Antimicrobial</keyword>
<feature type="disulfide bond" evidence="8">
    <location>
        <begin position="30"/>
        <end position="36"/>
    </location>
</feature>
<keyword evidence="7" id="KW-0326">Glycosidase</keyword>
<dbReference type="GO" id="GO:0031640">
    <property type="term" value="P:killing of cells of another organism"/>
    <property type="evidence" value="ECO:0007669"/>
    <property type="project" value="UniProtKB-KW"/>
</dbReference>
<feature type="disulfide bond" evidence="8">
    <location>
        <begin position="79"/>
        <end position="85"/>
    </location>
</feature>
<dbReference type="KEGG" id="vde:111243285"/>
<dbReference type="GO" id="GO:0003796">
    <property type="term" value="F:lysozyme activity"/>
    <property type="evidence" value="ECO:0007669"/>
    <property type="project" value="UniProtKB-EC"/>
</dbReference>
<dbReference type="PROSITE" id="PS51909">
    <property type="entry name" value="LYSOZYME_I"/>
    <property type="match status" value="1"/>
</dbReference>